<dbReference type="Proteomes" id="UP000650524">
    <property type="component" value="Unassembled WGS sequence"/>
</dbReference>
<feature type="region of interest" description="Disordered" evidence="4">
    <location>
        <begin position="224"/>
        <end position="296"/>
    </location>
</feature>
<dbReference type="SUPFAM" id="SSF51445">
    <property type="entry name" value="(Trans)glycosidases"/>
    <property type="match status" value="1"/>
</dbReference>
<dbReference type="PANTHER" id="PTHR11177:SF317">
    <property type="entry name" value="CHITINASE 12-RELATED"/>
    <property type="match status" value="1"/>
</dbReference>
<proteinExistence type="predicted"/>
<dbReference type="SUPFAM" id="SSF49384">
    <property type="entry name" value="Carbohydrate-binding domain"/>
    <property type="match status" value="2"/>
</dbReference>
<comment type="catalytic activity">
    <reaction evidence="1">
        <text>Random endo-hydrolysis of N-acetyl-beta-D-glucosaminide (1-&gt;4)-beta-linkages in chitin and chitodextrins.</text>
        <dbReference type="EC" id="3.2.1.14"/>
    </reaction>
</comment>
<dbReference type="GO" id="GO:0008061">
    <property type="term" value="F:chitin binding"/>
    <property type="evidence" value="ECO:0007669"/>
    <property type="project" value="InterPro"/>
</dbReference>
<dbReference type="Pfam" id="PF00704">
    <property type="entry name" value="Glyco_hydro_18"/>
    <property type="match status" value="1"/>
</dbReference>
<gene>
    <name evidence="7" type="ORF">H8E19_10620</name>
</gene>
<reference evidence="7 8" key="1">
    <citation type="submission" date="2020-08" db="EMBL/GenBank/DDBJ databases">
        <title>Bridging the membrane lipid divide: bacteria of the FCB group superphylum have the potential to synthesize archaeal ether lipids.</title>
        <authorList>
            <person name="Villanueva L."/>
            <person name="Von Meijenfeldt F.A.B."/>
            <person name="Westbye A.B."/>
            <person name="Yadav S."/>
            <person name="Hopmans E.C."/>
            <person name="Dutilh B.E."/>
            <person name="Sinninghe Damste J.S."/>
        </authorList>
    </citation>
    <scope>NUCLEOTIDE SEQUENCE [LARGE SCALE GENOMIC DNA]</scope>
    <source>
        <strain evidence="7">NIOZ-UU27</strain>
    </source>
</reference>
<dbReference type="PROSITE" id="PS51910">
    <property type="entry name" value="GH18_2"/>
    <property type="match status" value="1"/>
</dbReference>
<evidence type="ECO:0000259" key="6">
    <source>
        <dbReference type="PROSITE" id="PS51910"/>
    </source>
</evidence>
<dbReference type="EC" id="3.2.1.14" evidence="2"/>
<dbReference type="GO" id="GO:0005975">
    <property type="term" value="P:carbohydrate metabolic process"/>
    <property type="evidence" value="ECO:0007669"/>
    <property type="project" value="InterPro"/>
</dbReference>
<dbReference type="PANTHER" id="PTHR11177">
    <property type="entry name" value="CHITINASE"/>
    <property type="match status" value="1"/>
</dbReference>
<dbReference type="InterPro" id="IPR008965">
    <property type="entry name" value="CBM2/CBM3_carb-bd_dom_sf"/>
</dbReference>
<evidence type="ECO:0000256" key="2">
    <source>
        <dbReference type="ARBA" id="ARBA00012729"/>
    </source>
</evidence>
<name>A0A8J6T4S1_9DELT</name>
<dbReference type="Gene3D" id="3.10.50.10">
    <property type="match status" value="1"/>
</dbReference>
<evidence type="ECO:0000313" key="7">
    <source>
        <dbReference type="EMBL" id="MBC8177847.1"/>
    </source>
</evidence>
<evidence type="ECO:0000256" key="1">
    <source>
        <dbReference type="ARBA" id="ARBA00000822"/>
    </source>
</evidence>
<dbReference type="SMART" id="SM00636">
    <property type="entry name" value="Glyco_18"/>
    <property type="match status" value="1"/>
</dbReference>
<dbReference type="EMBL" id="JACNJD010000238">
    <property type="protein sequence ID" value="MBC8177847.1"/>
    <property type="molecule type" value="Genomic_DNA"/>
</dbReference>
<evidence type="ECO:0000256" key="3">
    <source>
        <dbReference type="ARBA" id="ARBA00023024"/>
    </source>
</evidence>
<dbReference type="Gene3D" id="2.60.40.290">
    <property type="match status" value="2"/>
</dbReference>
<dbReference type="GO" id="GO:0030247">
    <property type="term" value="F:polysaccharide binding"/>
    <property type="evidence" value="ECO:0007669"/>
    <property type="project" value="UniProtKB-UniRule"/>
</dbReference>
<dbReference type="GO" id="GO:0008843">
    <property type="term" value="F:endochitinase activity"/>
    <property type="evidence" value="ECO:0007669"/>
    <property type="project" value="UniProtKB-EC"/>
</dbReference>
<evidence type="ECO:0000259" key="5">
    <source>
        <dbReference type="PROSITE" id="PS51173"/>
    </source>
</evidence>
<evidence type="ECO:0000256" key="4">
    <source>
        <dbReference type="SAM" id="MobiDB-lite"/>
    </source>
</evidence>
<dbReference type="SMART" id="SM00637">
    <property type="entry name" value="CBD_II"/>
    <property type="match status" value="2"/>
</dbReference>
<accession>A0A8J6T4S1</accession>
<organism evidence="7 8">
    <name type="scientific">Candidatus Desulfacyla euxinica</name>
    <dbReference type="NCBI Taxonomy" id="2841693"/>
    <lineage>
        <taxon>Bacteria</taxon>
        <taxon>Deltaproteobacteria</taxon>
        <taxon>Candidatus Desulfacyla</taxon>
    </lineage>
</organism>
<dbReference type="InterPro" id="IPR011583">
    <property type="entry name" value="Chitinase_II/V-like_cat"/>
</dbReference>
<feature type="domain" description="CBM2" evidence="5">
    <location>
        <begin position="315"/>
        <end position="453"/>
    </location>
</feature>
<keyword evidence="3" id="KW-0624">Polysaccharide degradation</keyword>
<evidence type="ECO:0000313" key="8">
    <source>
        <dbReference type="Proteomes" id="UP000650524"/>
    </source>
</evidence>
<feature type="domain" description="CBM2" evidence="5">
    <location>
        <begin position="478"/>
        <end position="566"/>
    </location>
</feature>
<dbReference type="PROSITE" id="PS51173">
    <property type="entry name" value="CBM2"/>
    <property type="match status" value="2"/>
</dbReference>
<feature type="domain" description="GH18" evidence="6">
    <location>
        <begin position="1"/>
        <end position="209"/>
    </location>
</feature>
<protein>
    <recommendedName>
        <fullName evidence="2">chitinase</fullName>
        <ecNumber evidence="2">3.2.1.14</ecNumber>
    </recommendedName>
</protein>
<sequence length="566" mass="60315">MLTIAAPAGPHNIINHEPDQFPQYVDFINLMTYDFHGSWDSSTGHLAPMYPASDDPFARPGWSVDETVRTYHDEYGIPKNQLVLGLPFYGRSWSGVSPGADGDGLYQGSTGAGPGERGEPGMLFYSTIAQTYEPAYSKYYHTEAKVPWLYNGTDFITYDDAATISTKAQYILQQGLAGAMFWNLMSDVKGNPAPANSLLSALWDGLGGTIPTYQCGDGIDNDGDGLVDLQDPGCTNAGDNDETDEPPPTTQCSDGLDNDGDGLIDLADPGCEAAEDNDETNDPPQNAQCGDGIDNDGDGLIDLADPGCENADDNDETNSLCGKVATETVIQDDWDTGYCANVMVTNNTCDSVVWQVSVGVEGTVGNLWNGEYTQHDGAIQVRGAAWNSELTAGQSTSFGFCAKRDQAPVQYQCSDGVDNDGDGLVDLQDPGCVNGEDNDEYNKPAPTTQCSDGVDNDGDGLVDLNDPGCANAEDNDEHNGVPAKVVAKVQISDDWGTGYCANVTITNNGTEDVDWRVTLNVEGNVRSLWGGLYEKNGDQLTLEGKAWNNIVSAGSTLSSIGFCADR</sequence>
<comment type="caution">
    <text evidence="7">The sequence shown here is derived from an EMBL/GenBank/DDBJ whole genome shotgun (WGS) entry which is preliminary data.</text>
</comment>
<dbReference type="InterPro" id="IPR012291">
    <property type="entry name" value="CBM2_carb-bd_dom_sf"/>
</dbReference>
<dbReference type="InterPro" id="IPR001919">
    <property type="entry name" value="CBD2"/>
</dbReference>
<dbReference type="GO" id="GO:0006032">
    <property type="term" value="P:chitin catabolic process"/>
    <property type="evidence" value="ECO:0007669"/>
    <property type="project" value="UniProtKB-KW"/>
</dbReference>
<dbReference type="Gene3D" id="3.20.20.80">
    <property type="entry name" value="Glycosidases"/>
    <property type="match status" value="1"/>
</dbReference>
<dbReference type="InterPro" id="IPR017853">
    <property type="entry name" value="GH"/>
</dbReference>
<dbReference type="InterPro" id="IPR050314">
    <property type="entry name" value="Glycosyl_Hydrlase_18"/>
</dbReference>
<keyword evidence="3" id="KW-0146">Chitin degradation</keyword>
<dbReference type="Pfam" id="PF00553">
    <property type="entry name" value="CBM_2"/>
    <property type="match status" value="2"/>
</dbReference>
<dbReference type="SUPFAM" id="SSF54556">
    <property type="entry name" value="Chitinase insertion domain"/>
    <property type="match status" value="1"/>
</dbReference>
<dbReference type="InterPro" id="IPR029070">
    <property type="entry name" value="Chitinase_insertion_sf"/>
</dbReference>
<dbReference type="AlphaFoldDB" id="A0A8J6T4S1"/>
<keyword evidence="3" id="KW-0119">Carbohydrate metabolism</keyword>
<dbReference type="InterPro" id="IPR001223">
    <property type="entry name" value="Glyco_hydro18_cat"/>
</dbReference>